<dbReference type="InterPro" id="IPR022472">
    <property type="entry name" value="VPLPA-CTERM"/>
</dbReference>
<evidence type="ECO:0000256" key="1">
    <source>
        <dbReference type="SAM" id="Phobius"/>
    </source>
</evidence>
<sequence length="203" mass="20461">MGIASGIKTCAMAAVIVTGSAFAALAATFNGSFTIGGNAFSSPGLVVNASPTSGPLNLNLTVGQSVTFDLFDIWTNDPLINGSDTTPQSIFVDFDIGRSGGVGALNGTTQGNTAFIFQYGSVNWQAPLMLAFGNGGLMQISLSNEIFNFGVFGLSAGQANGATVQATATLIAAPVPLPAAGLGLLAGLGGLALVRRRRMRDAA</sequence>
<keyword evidence="1" id="KW-1133">Transmembrane helix</keyword>
<feature type="transmembrane region" description="Helical" evidence="1">
    <location>
        <begin position="175"/>
        <end position="194"/>
    </location>
</feature>
<keyword evidence="4" id="KW-1185">Reference proteome</keyword>
<dbReference type="EMBL" id="OMOQ01000001">
    <property type="protein sequence ID" value="SPH17676.1"/>
    <property type="molecule type" value="Genomic_DNA"/>
</dbReference>
<reference evidence="3 4" key="1">
    <citation type="submission" date="2018-03" db="EMBL/GenBank/DDBJ databases">
        <authorList>
            <person name="Keele B.F."/>
        </authorList>
    </citation>
    <scope>NUCLEOTIDE SEQUENCE [LARGE SCALE GENOMIC DNA]</scope>
    <source>
        <strain evidence="3 4">CECT 8626</strain>
    </source>
</reference>
<proteinExistence type="predicted"/>
<gene>
    <name evidence="3" type="ORF">DEA8626_01200</name>
</gene>
<organism evidence="3 4">
    <name type="scientific">Albidovulum aquaemixtae</name>
    <dbReference type="NCBI Taxonomy" id="1542388"/>
    <lineage>
        <taxon>Bacteria</taxon>
        <taxon>Pseudomonadati</taxon>
        <taxon>Pseudomonadota</taxon>
        <taxon>Alphaproteobacteria</taxon>
        <taxon>Rhodobacterales</taxon>
        <taxon>Paracoccaceae</taxon>
        <taxon>Albidovulum</taxon>
    </lineage>
</organism>
<evidence type="ECO:0000256" key="2">
    <source>
        <dbReference type="SAM" id="SignalP"/>
    </source>
</evidence>
<evidence type="ECO:0000313" key="4">
    <source>
        <dbReference type="Proteomes" id="UP000244924"/>
    </source>
</evidence>
<evidence type="ECO:0008006" key="5">
    <source>
        <dbReference type="Google" id="ProtNLM"/>
    </source>
</evidence>
<dbReference type="AlphaFoldDB" id="A0A2R8B4W8"/>
<protein>
    <recommendedName>
        <fullName evidence="5">VPLPA-CTERM protein sorting domain-containing protein</fullName>
    </recommendedName>
</protein>
<feature type="signal peptide" evidence="2">
    <location>
        <begin position="1"/>
        <end position="23"/>
    </location>
</feature>
<feature type="chain" id="PRO_5015324844" description="VPLPA-CTERM protein sorting domain-containing protein" evidence="2">
    <location>
        <begin position="24"/>
        <end position="203"/>
    </location>
</feature>
<keyword evidence="2" id="KW-0732">Signal</keyword>
<evidence type="ECO:0000313" key="3">
    <source>
        <dbReference type="EMBL" id="SPH17676.1"/>
    </source>
</evidence>
<keyword evidence="1" id="KW-0472">Membrane</keyword>
<accession>A0A2R8B4W8</accession>
<keyword evidence="1" id="KW-0812">Transmembrane</keyword>
<name>A0A2R8B4W8_9RHOB</name>
<dbReference type="Proteomes" id="UP000244924">
    <property type="component" value="Unassembled WGS sequence"/>
</dbReference>
<dbReference type="NCBIfam" id="TIGR03370">
    <property type="entry name" value="VPLPA-CTERM"/>
    <property type="match status" value="1"/>
</dbReference>